<feature type="transmembrane region" description="Helical" evidence="6">
    <location>
        <begin position="255"/>
        <end position="276"/>
    </location>
</feature>
<reference evidence="8" key="1">
    <citation type="journal article" date="2019" name="Int. J. Syst. Evol. Microbiol.">
        <title>The Global Catalogue of Microorganisms (GCM) 10K type strain sequencing project: providing services to taxonomists for standard genome sequencing and annotation.</title>
        <authorList>
            <consortium name="The Broad Institute Genomics Platform"/>
            <consortium name="The Broad Institute Genome Sequencing Center for Infectious Disease"/>
            <person name="Wu L."/>
            <person name="Ma J."/>
        </authorList>
    </citation>
    <scope>NUCLEOTIDE SEQUENCE [LARGE SCALE GENOMIC DNA]</scope>
    <source>
        <strain evidence="8">CGMCC 4.7132</strain>
    </source>
</reference>
<accession>A0ABV9CH68</accession>
<gene>
    <name evidence="7" type="ORF">ACFO60_16630</name>
</gene>
<protein>
    <submittedName>
        <fullName evidence="7">UbiA family prenyltransferase</fullName>
    </submittedName>
</protein>
<proteinExistence type="predicted"/>
<evidence type="ECO:0000256" key="1">
    <source>
        <dbReference type="ARBA" id="ARBA00004141"/>
    </source>
</evidence>
<dbReference type="Proteomes" id="UP001596004">
    <property type="component" value="Unassembled WGS sequence"/>
</dbReference>
<sequence length="307" mass="30080">MLALIRASHPGPTVVVTAVGSALAAGVGRGPGGTLLAGVAVLSGQLSIGWSNDWIDRTRDRAIGRADKPLAVKPGGSESRPSQPGASGASLRPRPGASGGPGGADGPGGGLTPRAVAGAAFVALAACVPLSLANGVLAGLVHLAAVACGWLYNLRLKATVVSPLPFAVAFGLLPAFVTLGLPGRPWPSWWALVAGGLLGMGAHFANVVPDLPDDIALGVRGLPQRLGPTGARLGAAVLLVAASAVIALGPAERTGAVTIVGLSAVVLALGGGLLAARGNVRRAAFAVTVAVAVIDVAMFVAQGSRLV</sequence>
<feature type="compositionally biased region" description="Gly residues" evidence="5">
    <location>
        <begin position="97"/>
        <end position="109"/>
    </location>
</feature>
<dbReference type="EMBL" id="JBHSFP010000010">
    <property type="protein sequence ID" value="MFC4532401.1"/>
    <property type="molecule type" value="Genomic_DNA"/>
</dbReference>
<evidence type="ECO:0000256" key="6">
    <source>
        <dbReference type="SAM" id="Phobius"/>
    </source>
</evidence>
<keyword evidence="8" id="KW-1185">Reference proteome</keyword>
<dbReference type="RefSeq" id="WP_380841210.1">
    <property type="nucleotide sequence ID" value="NZ_JBHSFP010000010.1"/>
</dbReference>
<feature type="transmembrane region" description="Helical" evidence="6">
    <location>
        <begin position="189"/>
        <end position="208"/>
    </location>
</feature>
<evidence type="ECO:0000256" key="2">
    <source>
        <dbReference type="ARBA" id="ARBA00022692"/>
    </source>
</evidence>
<feature type="transmembrane region" description="Helical" evidence="6">
    <location>
        <begin position="283"/>
        <end position="301"/>
    </location>
</feature>
<comment type="subcellular location">
    <subcellularLocation>
        <location evidence="1">Membrane</location>
        <topology evidence="1">Multi-pass membrane protein</topology>
    </subcellularLocation>
</comment>
<comment type="caution">
    <text evidence="7">The sequence shown here is derived from an EMBL/GenBank/DDBJ whole genome shotgun (WGS) entry which is preliminary data.</text>
</comment>
<feature type="region of interest" description="Disordered" evidence="5">
    <location>
        <begin position="65"/>
        <end position="109"/>
    </location>
</feature>
<evidence type="ECO:0000313" key="7">
    <source>
        <dbReference type="EMBL" id="MFC4532401.1"/>
    </source>
</evidence>
<evidence type="ECO:0000256" key="3">
    <source>
        <dbReference type="ARBA" id="ARBA00022989"/>
    </source>
</evidence>
<evidence type="ECO:0000256" key="4">
    <source>
        <dbReference type="ARBA" id="ARBA00023136"/>
    </source>
</evidence>
<feature type="transmembrane region" description="Helical" evidence="6">
    <location>
        <begin position="132"/>
        <end position="152"/>
    </location>
</feature>
<feature type="transmembrane region" description="Helical" evidence="6">
    <location>
        <begin position="164"/>
        <end position="183"/>
    </location>
</feature>
<keyword evidence="3 6" id="KW-1133">Transmembrane helix</keyword>
<keyword evidence="4 6" id="KW-0472">Membrane</keyword>
<evidence type="ECO:0000313" key="8">
    <source>
        <dbReference type="Proteomes" id="UP001596004"/>
    </source>
</evidence>
<feature type="transmembrane region" description="Helical" evidence="6">
    <location>
        <begin position="229"/>
        <end position="249"/>
    </location>
</feature>
<dbReference type="InterPro" id="IPR000537">
    <property type="entry name" value="UbiA_prenyltransferase"/>
</dbReference>
<keyword evidence="2 6" id="KW-0812">Transmembrane</keyword>
<evidence type="ECO:0000256" key="5">
    <source>
        <dbReference type="SAM" id="MobiDB-lite"/>
    </source>
</evidence>
<name>A0ABV9CH68_9ACTN</name>
<organism evidence="7 8">
    <name type="scientific">Sphaerisporangium dianthi</name>
    <dbReference type="NCBI Taxonomy" id="1436120"/>
    <lineage>
        <taxon>Bacteria</taxon>
        <taxon>Bacillati</taxon>
        <taxon>Actinomycetota</taxon>
        <taxon>Actinomycetes</taxon>
        <taxon>Streptosporangiales</taxon>
        <taxon>Streptosporangiaceae</taxon>
        <taxon>Sphaerisporangium</taxon>
    </lineage>
</organism>
<dbReference type="Pfam" id="PF01040">
    <property type="entry name" value="UbiA"/>
    <property type="match status" value="1"/>
</dbReference>